<accession>A0A343LEA4</accession>
<dbReference type="RefSeq" id="YP_009835454.1">
    <property type="nucleotide sequence ID" value="NC_048678.1"/>
</dbReference>
<keyword evidence="3" id="KW-1185">Reference proteome</keyword>
<dbReference type="GO" id="GO:0003677">
    <property type="term" value="F:DNA binding"/>
    <property type="evidence" value="ECO:0007669"/>
    <property type="project" value="InterPro"/>
</dbReference>
<dbReference type="Pfam" id="PF03837">
    <property type="entry name" value="RecT"/>
    <property type="match status" value="1"/>
</dbReference>
<feature type="compositionally biased region" description="Basic and acidic residues" evidence="1">
    <location>
        <begin position="244"/>
        <end position="284"/>
    </location>
</feature>
<feature type="region of interest" description="Disordered" evidence="1">
    <location>
        <begin position="206"/>
        <end position="284"/>
    </location>
</feature>
<dbReference type="InterPro" id="IPR018330">
    <property type="entry name" value="RecT_fam"/>
</dbReference>
<name>A0A343LEA4_9CAUD</name>
<dbReference type="EMBL" id="MF974396">
    <property type="protein sequence ID" value="ATN95014.1"/>
    <property type="molecule type" value="Genomic_DNA"/>
</dbReference>
<protein>
    <submittedName>
        <fullName evidence="2">Putative recombination protein Bet</fullName>
    </submittedName>
</protein>
<dbReference type="KEGG" id="vg:55605526"/>
<evidence type="ECO:0000313" key="3">
    <source>
        <dbReference type="Proteomes" id="UP000259602"/>
    </source>
</evidence>
<feature type="compositionally biased region" description="Basic and acidic residues" evidence="1">
    <location>
        <begin position="223"/>
        <end position="235"/>
    </location>
</feature>
<dbReference type="Proteomes" id="UP000259602">
    <property type="component" value="Segment"/>
</dbReference>
<dbReference type="GeneID" id="55605526"/>
<evidence type="ECO:0000256" key="1">
    <source>
        <dbReference type="SAM" id="MobiDB-lite"/>
    </source>
</evidence>
<reference evidence="2 3" key="1">
    <citation type="journal article" date="2018" name="Sci. Rep.">
        <title>Characterization of LE3 and LE4, the only lytic phages known to infect the spirochete Leptospira.</title>
        <authorList>
            <person name="Schiettekatte O."/>
            <person name="Vincent A.T."/>
            <person name="Malosse C."/>
            <person name="Lechat P."/>
            <person name="Chamot-Rooke J."/>
            <person name="Veyrier F.J."/>
            <person name="Picardeau M."/>
            <person name="Bourhy P."/>
        </authorList>
    </citation>
    <scope>NUCLEOTIDE SEQUENCE [LARGE SCALE GENOMIC DNA]</scope>
</reference>
<dbReference type="GO" id="GO:0006259">
    <property type="term" value="P:DNA metabolic process"/>
    <property type="evidence" value="ECO:0007669"/>
    <property type="project" value="InterPro"/>
</dbReference>
<sequence length="347" mass="40038">MTTTAEFRWDDQETKSKLRKAYQNLTDQEFENFCTIGQTLGANPYTREIFAIKYGENSPANIFCGRDLYQRKAQEQPDFDGMVSYAIYEADGDLEIIDGVPSRKSINPKHFGTKVVGAVATVYRKNVRFPSTVIVDFKEYYQGKFNPDGTIKKRYDKFKKFYEDMKDTVWDEKGATMIKKVAESQALRSAYLGIFKGTYDESEKWKLDEDQKIPEAPPTAPAPKDEKKPEPEAPKQPEPAQKNPEPKEPAKQEKKENDPKPSAEQKEKTPEEIKKEQKKEADRVKYKAQLGKRLQSAIDSNNHEAFNLVEKEWNDFQDTFKNLGIFEDGLEFIKAKRELLKPLEGEE</sequence>
<proteinExistence type="predicted"/>
<evidence type="ECO:0000313" key="2">
    <source>
        <dbReference type="EMBL" id="ATN95014.1"/>
    </source>
</evidence>
<organism evidence="2 3">
    <name type="scientific">Leptospira phage LE3</name>
    <dbReference type="NCBI Taxonomy" id="2041382"/>
    <lineage>
        <taxon>Viruses</taxon>
        <taxon>Duplodnaviria</taxon>
        <taxon>Heunggongvirae</taxon>
        <taxon>Uroviricota</taxon>
        <taxon>Caudoviricetes</taxon>
        <taxon>Nylescharonvirus</taxon>
        <taxon>Nylescharonvirus LE3</taxon>
    </lineage>
</organism>